<evidence type="ECO:0000313" key="2">
    <source>
        <dbReference type="Proteomes" id="UP000054721"/>
    </source>
</evidence>
<gene>
    <name evidence="1" type="ORF">T02_13133</name>
</gene>
<keyword evidence="2" id="KW-1185">Reference proteome</keyword>
<evidence type="ECO:0000313" key="1">
    <source>
        <dbReference type="EMBL" id="KRZ63035.1"/>
    </source>
</evidence>
<accession>A0A0V1LU92</accession>
<proteinExistence type="predicted"/>
<protein>
    <submittedName>
        <fullName evidence="1">Uncharacterized protein</fullName>
    </submittedName>
</protein>
<name>A0A0V1LU92_9BILA</name>
<reference evidence="1 2" key="1">
    <citation type="submission" date="2015-05" db="EMBL/GenBank/DDBJ databases">
        <title>Evolution of Trichinella species and genotypes.</title>
        <authorList>
            <person name="Korhonen P.K."/>
            <person name="Edoardo P."/>
            <person name="Giuseppe L.R."/>
            <person name="Gasser R.B."/>
        </authorList>
    </citation>
    <scope>NUCLEOTIDE SEQUENCE [LARGE SCALE GENOMIC DNA]</scope>
    <source>
        <strain evidence="1">ISS10</strain>
    </source>
</reference>
<organism evidence="1 2">
    <name type="scientific">Trichinella nativa</name>
    <dbReference type="NCBI Taxonomy" id="6335"/>
    <lineage>
        <taxon>Eukaryota</taxon>
        <taxon>Metazoa</taxon>
        <taxon>Ecdysozoa</taxon>
        <taxon>Nematoda</taxon>
        <taxon>Enoplea</taxon>
        <taxon>Dorylaimia</taxon>
        <taxon>Trichinellida</taxon>
        <taxon>Trichinellidae</taxon>
        <taxon>Trichinella</taxon>
    </lineage>
</organism>
<sequence>MAWVQLEDSPKQSYQIISFLMRREVLYQLRWYCHYQRNRFRLLSPSGCAVTVWE</sequence>
<dbReference type="EMBL" id="JYDW01000004">
    <property type="protein sequence ID" value="KRZ63035.1"/>
    <property type="molecule type" value="Genomic_DNA"/>
</dbReference>
<dbReference type="Proteomes" id="UP000054721">
    <property type="component" value="Unassembled WGS sequence"/>
</dbReference>
<dbReference type="AlphaFoldDB" id="A0A0V1LU92"/>
<comment type="caution">
    <text evidence="1">The sequence shown here is derived from an EMBL/GenBank/DDBJ whole genome shotgun (WGS) entry which is preliminary data.</text>
</comment>